<proteinExistence type="predicted"/>
<dbReference type="Pfam" id="PF13920">
    <property type="entry name" value="zf-C3HC4_3"/>
    <property type="match status" value="1"/>
</dbReference>
<dbReference type="InterPro" id="IPR001841">
    <property type="entry name" value="Znf_RING"/>
</dbReference>
<gene>
    <name evidence="6" type="ORF">TrLO_g8066</name>
</gene>
<sequence length="497" mass="55358">MSSPSSSSALKIHAHPNHLQASLLFLYPYPRLLTATLTLTTMALLFAYNNSDFTILECTRHSSPQQSNLQSVEDNDCELKKTVPILPTNLLTTFSHNIGIDVTREFLFELSSISVSLTASNSEPNYYQISPQKSLTELKGRSIKSSVDTHDETHYHSQITVPGEIGKSYDFEYTKNRKNPILKRSSTCQILLESNERRLYTYNTYFGYTNSLSCVERASEISAYLETAKLSPTKKMHLDISEDASFVYLLLSCLVGIGSFTSLLLKGWERLTVDASTSTLTLTTGSSIYVYSRDVYIRKGSRVCSLDTLAGVRVKRRVILVPGRSNEKKFKWQLEIKLSGVGIERMVDTTSTATSTTDMECDIDFGSPLEEKEEGKRAATAINEVIQAFGGGEMVEMGEGFFDESGESGTNAAGGEDNNNRKLIGLQTSPIRRTNASNTTQLNEIARSSLCVICMAKRSCVVFKPCRHLRCCGSCAERVDKCPICRKKIEEREFVYV</sequence>
<dbReference type="GO" id="GO:0008270">
    <property type="term" value="F:zinc ion binding"/>
    <property type="evidence" value="ECO:0007669"/>
    <property type="project" value="UniProtKB-KW"/>
</dbReference>
<accession>A0A9W7A3J4</accession>
<name>A0A9W7A3J4_9STRA</name>
<dbReference type="EMBL" id="BRXW01000513">
    <property type="protein sequence ID" value="GMH62018.1"/>
    <property type="molecule type" value="Genomic_DNA"/>
</dbReference>
<keyword evidence="7" id="KW-1185">Reference proteome</keyword>
<dbReference type="Gene3D" id="3.30.40.10">
    <property type="entry name" value="Zinc/RING finger domain, C3HC4 (zinc finger)"/>
    <property type="match status" value="1"/>
</dbReference>
<keyword evidence="3" id="KW-0862">Zinc</keyword>
<dbReference type="OrthoDB" id="1711136at2759"/>
<keyword evidence="1" id="KW-0479">Metal-binding</keyword>
<comment type="caution">
    <text evidence="6">The sequence shown here is derived from an EMBL/GenBank/DDBJ whole genome shotgun (WGS) entry which is preliminary data.</text>
</comment>
<evidence type="ECO:0000313" key="6">
    <source>
        <dbReference type="EMBL" id="GMH62018.1"/>
    </source>
</evidence>
<organism evidence="6 7">
    <name type="scientific">Triparma laevis f. longispina</name>
    <dbReference type="NCBI Taxonomy" id="1714387"/>
    <lineage>
        <taxon>Eukaryota</taxon>
        <taxon>Sar</taxon>
        <taxon>Stramenopiles</taxon>
        <taxon>Ochrophyta</taxon>
        <taxon>Bolidophyceae</taxon>
        <taxon>Parmales</taxon>
        <taxon>Triparmaceae</taxon>
        <taxon>Triparma</taxon>
    </lineage>
</organism>
<evidence type="ECO:0000259" key="5">
    <source>
        <dbReference type="PROSITE" id="PS50089"/>
    </source>
</evidence>
<reference evidence="7" key="1">
    <citation type="journal article" date="2023" name="Commun. Biol.">
        <title>Genome analysis of Parmales, the sister group of diatoms, reveals the evolutionary specialization of diatoms from phago-mixotrophs to photoautotrophs.</title>
        <authorList>
            <person name="Ban H."/>
            <person name="Sato S."/>
            <person name="Yoshikawa S."/>
            <person name="Yamada K."/>
            <person name="Nakamura Y."/>
            <person name="Ichinomiya M."/>
            <person name="Sato N."/>
            <person name="Blanc-Mathieu R."/>
            <person name="Endo H."/>
            <person name="Kuwata A."/>
            <person name="Ogata H."/>
        </authorList>
    </citation>
    <scope>NUCLEOTIDE SEQUENCE [LARGE SCALE GENOMIC DNA]</scope>
    <source>
        <strain evidence="7">NIES 3700</strain>
    </source>
</reference>
<evidence type="ECO:0000256" key="3">
    <source>
        <dbReference type="ARBA" id="ARBA00022833"/>
    </source>
</evidence>
<evidence type="ECO:0000256" key="1">
    <source>
        <dbReference type="ARBA" id="ARBA00022723"/>
    </source>
</evidence>
<dbReference type="InterPro" id="IPR051728">
    <property type="entry name" value="RING-FYVE_E3_ubiquitin-ligase"/>
</dbReference>
<dbReference type="PANTHER" id="PTHR14879:SF5">
    <property type="entry name" value="RING-TYPE DOMAIN-CONTAINING PROTEIN"/>
    <property type="match status" value="1"/>
</dbReference>
<evidence type="ECO:0000256" key="4">
    <source>
        <dbReference type="PROSITE-ProRule" id="PRU00175"/>
    </source>
</evidence>
<keyword evidence="2 4" id="KW-0863">Zinc-finger</keyword>
<dbReference type="PROSITE" id="PS50089">
    <property type="entry name" value="ZF_RING_2"/>
    <property type="match status" value="1"/>
</dbReference>
<dbReference type="InterPro" id="IPR013083">
    <property type="entry name" value="Znf_RING/FYVE/PHD"/>
</dbReference>
<dbReference type="SUPFAM" id="SSF57850">
    <property type="entry name" value="RING/U-box"/>
    <property type="match status" value="1"/>
</dbReference>
<dbReference type="PANTHER" id="PTHR14879">
    <property type="entry name" value="CASPASE REGULATOR, RING FINGER DOMAIN-CONTAINING"/>
    <property type="match status" value="1"/>
</dbReference>
<feature type="domain" description="RING-type" evidence="5">
    <location>
        <begin position="451"/>
        <end position="486"/>
    </location>
</feature>
<dbReference type="Proteomes" id="UP001165122">
    <property type="component" value="Unassembled WGS sequence"/>
</dbReference>
<evidence type="ECO:0000313" key="7">
    <source>
        <dbReference type="Proteomes" id="UP001165122"/>
    </source>
</evidence>
<dbReference type="FunFam" id="1.10.1170.10:FF:000002">
    <property type="entry name" value="Baculoviral IAP repeat containing 7"/>
    <property type="match status" value="1"/>
</dbReference>
<dbReference type="AlphaFoldDB" id="A0A9W7A3J4"/>
<protein>
    <recommendedName>
        <fullName evidence="5">RING-type domain-containing protein</fullName>
    </recommendedName>
</protein>
<evidence type="ECO:0000256" key="2">
    <source>
        <dbReference type="ARBA" id="ARBA00022771"/>
    </source>
</evidence>